<dbReference type="RefSeq" id="WP_367615656.1">
    <property type="nucleotide sequence ID" value="NZ_JACTUZ010000146.1"/>
</dbReference>
<evidence type="ECO:0000313" key="3">
    <source>
        <dbReference type="Proteomes" id="UP000603940"/>
    </source>
</evidence>
<feature type="domain" description="Peptidase metallopeptidase" evidence="1">
    <location>
        <begin position="14"/>
        <end position="192"/>
    </location>
</feature>
<dbReference type="CDD" id="cd04277">
    <property type="entry name" value="ZnMc_serralysin_like"/>
    <property type="match status" value="1"/>
</dbReference>
<organism evidence="2 3">
    <name type="scientific">Pseudoroseomonas ludipueritiae</name>
    <dbReference type="NCBI Taxonomy" id="198093"/>
    <lineage>
        <taxon>Bacteria</taxon>
        <taxon>Pseudomonadati</taxon>
        <taxon>Pseudomonadota</taxon>
        <taxon>Alphaproteobacteria</taxon>
        <taxon>Acetobacterales</taxon>
        <taxon>Acetobacteraceae</taxon>
        <taxon>Pseudoroseomonas</taxon>
    </lineage>
</organism>
<feature type="non-terminal residue" evidence="2">
    <location>
        <position position="333"/>
    </location>
</feature>
<sequence length="333" mass="34152">MPHDALIASLLAGPAFTWNGGDGTPVLLSFSFARDGLNTGTGAPAGWAAFSAAQMAATREALAAWGATTGLRFAEVPDTSGGAGIDLRFRLEMLEPWYSNGQAVLAPGGDIALNLRLFGSDSLAAGRLGHEALLHEIGHALGLKHSFEGPGALPPELDSRDTTIMSYTRGAGGVASAPRPLDLAAVQALYGTAGEAPEAQVAWDGMLGRLRLTALAPAQTLRGTELPDLLQGLGGDTLLGRGGDDWLHPAPESLARPGLVDGGSGFDTLFIDLPAEGLSLAMTGPGQGRIGQLDFTAVEALRFLDGYLAMDAAGPVADIARMARLATGQRPGP</sequence>
<comment type="caution">
    <text evidence="2">The sequence shown here is derived from an EMBL/GenBank/DDBJ whole genome shotgun (WGS) entry which is preliminary data.</text>
</comment>
<dbReference type="InterPro" id="IPR034033">
    <property type="entry name" value="Serralysin-like"/>
</dbReference>
<dbReference type="SUPFAM" id="SSF55486">
    <property type="entry name" value="Metalloproteases ('zincins'), catalytic domain"/>
    <property type="match status" value="1"/>
</dbReference>
<evidence type="ECO:0000313" key="2">
    <source>
        <dbReference type="EMBL" id="MBC9179425.1"/>
    </source>
</evidence>
<dbReference type="SUPFAM" id="SSF51120">
    <property type="entry name" value="beta-Roll"/>
    <property type="match status" value="1"/>
</dbReference>
<dbReference type="InterPro" id="IPR024079">
    <property type="entry name" value="MetalloPept_cat_dom_sf"/>
</dbReference>
<proteinExistence type="predicted"/>
<keyword evidence="3" id="KW-1185">Reference proteome</keyword>
<dbReference type="SMART" id="SM00235">
    <property type="entry name" value="ZnMc"/>
    <property type="match status" value="1"/>
</dbReference>
<name>A0ABR7RC57_9PROT</name>
<dbReference type="InterPro" id="IPR011049">
    <property type="entry name" value="Serralysin-like_metalloprot_C"/>
</dbReference>
<reference evidence="2 3" key="1">
    <citation type="journal article" date="2009" name="Int. J. Syst. Evol. Microbiol.">
        <title>Transfer of Teichococcus ludipueritiae and Muricoccus roseus to the genus Roseomonas, as Roseomonas ludipueritiae comb. nov. and Roseomonas rosea comb. nov., respectively, and emended description of the genus Roseomonas.</title>
        <authorList>
            <person name="Sanchez-Porro C."/>
            <person name="Gallego V."/>
            <person name="Busse H.J."/>
            <person name="Kampfer P."/>
            <person name="Ventosa A."/>
        </authorList>
    </citation>
    <scope>NUCLEOTIDE SEQUENCE [LARGE SCALE GENOMIC DNA]</scope>
    <source>
        <strain evidence="2 3">DSM 14915</strain>
    </source>
</reference>
<accession>A0ABR7RC57</accession>
<protein>
    <recommendedName>
        <fullName evidence="1">Peptidase metallopeptidase domain-containing protein</fullName>
    </recommendedName>
</protein>
<dbReference type="Gene3D" id="3.40.390.10">
    <property type="entry name" value="Collagenase (Catalytic Domain)"/>
    <property type="match status" value="1"/>
</dbReference>
<evidence type="ECO:0000259" key="1">
    <source>
        <dbReference type="SMART" id="SM00235"/>
    </source>
</evidence>
<dbReference type="InterPro" id="IPR006026">
    <property type="entry name" value="Peptidase_Metallo"/>
</dbReference>
<dbReference type="Proteomes" id="UP000603940">
    <property type="component" value="Unassembled WGS sequence"/>
</dbReference>
<dbReference type="EMBL" id="JACTUZ010000146">
    <property type="protein sequence ID" value="MBC9179425.1"/>
    <property type="molecule type" value="Genomic_DNA"/>
</dbReference>
<gene>
    <name evidence="2" type="ORF">IBL25_21010</name>
</gene>